<dbReference type="PIRSF" id="PIRSF014972">
    <property type="entry name" value="FlK"/>
    <property type="match status" value="1"/>
</dbReference>
<dbReference type="PANTHER" id="PTHR36934">
    <property type="entry name" value="BLR0278 PROTEIN"/>
    <property type="match status" value="1"/>
</dbReference>
<dbReference type="InterPro" id="IPR029069">
    <property type="entry name" value="HotDog_dom_sf"/>
</dbReference>
<evidence type="ECO:0000313" key="4">
    <source>
        <dbReference type="Proteomes" id="UP000294937"/>
    </source>
</evidence>
<dbReference type="Gene3D" id="3.10.129.10">
    <property type="entry name" value="Hotdog Thioesterase"/>
    <property type="match status" value="1"/>
</dbReference>
<proteinExistence type="predicted"/>
<dbReference type="AlphaFoldDB" id="A0A4R3L9S1"/>
<feature type="active site" evidence="1">
    <location>
        <position position="70"/>
    </location>
</feature>
<feature type="active site" evidence="1">
    <location>
        <position position="44"/>
    </location>
</feature>
<feature type="active site" evidence="1">
    <location>
        <position position="36"/>
    </location>
</feature>
<gene>
    <name evidence="3" type="ORF">EDD58_101486</name>
</gene>
<evidence type="ECO:0000256" key="1">
    <source>
        <dbReference type="PIRSR" id="PIRSR014972-1"/>
    </source>
</evidence>
<dbReference type="OrthoDB" id="6902891at2"/>
<evidence type="ECO:0000313" key="3">
    <source>
        <dbReference type="EMBL" id="TCS96841.1"/>
    </source>
</evidence>
<name>A0A4R3L9S1_9BACL</name>
<accession>A0A4R3L9S1</accession>
<reference evidence="3 4" key="1">
    <citation type="submission" date="2019-03" db="EMBL/GenBank/DDBJ databases">
        <title>Genomic Encyclopedia of Type Strains, Phase IV (KMG-IV): sequencing the most valuable type-strain genomes for metagenomic binning, comparative biology and taxonomic classification.</title>
        <authorList>
            <person name="Goeker M."/>
        </authorList>
    </citation>
    <scope>NUCLEOTIDE SEQUENCE [LARGE SCALE GENOMIC DNA]</scope>
    <source>
        <strain evidence="3 4">DSM 45707</strain>
    </source>
</reference>
<keyword evidence="4" id="KW-1185">Reference proteome</keyword>
<organism evidence="3 4">
    <name type="scientific">Hazenella coriacea</name>
    <dbReference type="NCBI Taxonomy" id="1179467"/>
    <lineage>
        <taxon>Bacteria</taxon>
        <taxon>Bacillati</taxon>
        <taxon>Bacillota</taxon>
        <taxon>Bacilli</taxon>
        <taxon>Bacillales</taxon>
        <taxon>Thermoactinomycetaceae</taxon>
        <taxon>Hazenella</taxon>
    </lineage>
</organism>
<dbReference type="EMBL" id="SMAG01000001">
    <property type="protein sequence ID" value="TCS96841.1"/>
    <property type="molecule type" value="Genomic_DNA"/>
</dbReference>
<dbReference type="RefSeq" id="WP_131923223.1">
    <property type="nucleotide sequence ID" value="NZ_SMAG01000001.1"/>
</dbReference>
<feature type="domain" description="Fluoroacetyl-CoA-specific thioesterase-like" evidence="2">
    <location>
        <begin position="17"/>
        <end position="119"/>
    </location>
</feature>
<dbReference type="Pfam" id="PF22636">
    <property type="entry name" value="FlK"/>
    <property type="match status" value="1"/>
</dbReference>
<protein>
    <submittedName>
        <fullName evidence="3">Putative thioesterase</fullName>
    </submittedName>
</protein>
<dbReference type="PANTHER" id="PTHR36934:SF1">
    <property type="entry name" value="THIOESTERASE DOMAIN-CONTAINING PROTEIN"/>
    <property type="match status" value="1"/>
</dbReference>
<dbReference type="InterPro" id="IPR054485">
    <property type="entry name" value="FlK-like_dom"/>
</dbReference>
<sequence length="130" mass="14118">MKSTLQIGDSQAMTVIITDEMAASFGGEMVHPTLSTVSMIYYMEWVGRKVILPVLEEGEEGVGASIEVKHLSPAPIGKQVTFTATIIQLIGNRVICEVTATHNRGVVGMGTFTQVILPKQSLAQKIEQMR</sequence>
<evidence type="ECO:0000259" key="2">
    <source>
        <dbReference type="Pfam" id="PF22636"/>
    </source>
</evidence>
<dbReference type="InterPro" id="IPR025540">
    <property type="entry name" value="FlK"/>
</dbReference>
<dbReference type="Proteomes" id="UP000294937">
    <property type="component" value="Unassembled WGS sequence"/>
</dbReference>
<comment type="caution">
    <text evidence="3">The sequence shown here is derived from an EMBL/GenBank/DDBJ whole genome shotgun (WGS) entry which is preliminary data.</text>
</comment>
<dbReference type="SUPFAM" id="SSF54637">
    <property type="entry name" value="Thioesterase/thiol ester dehydrase-isomerase"/>
    <property type="match status" value="1"/>
</dbReference>